<organism evidence="8 9">
    <name type="scientific">Wenzhouxiangella marina</name>
    <dbReference type="NCBI Taxonomy" id="1579979"/>
    <lineage>
        <taxon>Bacteria</taxon>
        <taxon>Pseudomonadati</taxon>
        <taxon>Pseudomonadota</taxon>
        <taxon>Gammaproteobacteria</taxon>
        <taxon>Chromatiales</taxon>
        <taxon>Wenzhouxiangellaceae</taxon>
        <taxon>Wenzhouxiangella</taxon>
    </lineage>
</organism>
<feature type="domain" description="GGDEF" evidence="7">
    <location>
        <begin position="464"/>
        <end position="594"/>
    </location>
</feature>
<dbReference type="FunFam" id="3.30.70.270:FF:000001">
    <property type="entry name" value="Diguanylate cyclase domain protein"/>
    <property type="match status" value="1"/>
</dbReference>
<keyword evidence="5" id="KW-0175">Coiled coil</keyword>
<dbReference type="CDD" id="cd01949">
    <property type="entry name" value="GGDEF"/>
    <property type="match status" value="1"/>
</dbReference>
<dbReference type="InterPro" id="IPR043128">
    <property type="entry name" value="Rev_trsase/Diguanyl_cyclase"/>
</dbReference>
<gene>
    <name evidence="8" type="ORF">WM2015_2543</name>
</gene>
<dbReference type="EC" id="2.7.7.65" evidence="2"/>
<dbReference type="SMART" id="SM00267">
    <property type="entry name" value="GGDEF"/>
    <property type="match status" value="1"/>
</dbReference>
<evidence type="ECO:0000256" key="2">
    <source>
        <dbReference type="ARBA" id="ARBA00012528"/>
    </source>
</evidence>
<dbReference type="Gene3D" id="1.25.40.10">
    <property type="entry name" value="Tetratricopeptide repeat domain"/>
    <property type="match status" value="1"/>
</dbReference>
<dbReference type="InterPro" id="IPR019734">
    <property type="entry name" value="TPR_rpt"/>
</dbReference>
<dbReference type="SUPFAM" id="SSF48452">
    <property type="entry name" value="TPR-like"/>
    <property type="match status" value="1"/>
</dbReference>
<keyword evidence="6" id="KW-0472">Membrane</keyword>
<dbReference type="Gene3D" id="3.30.70.270">
    <property type="match status" value="1"/>
</dbReference>
<evidence type="ECO:0000256" key="3">
    <source>
        <dbReference type="ARBA" id="ARBA00034247"/>
    </source>
</evidence>
<dbReference type="InterPro" id="IPR050469">
    <property type="entry name" value="Diguanylate_Cyclase"/>
</dbReference>
<keyword evidence="6" id="KW-0812">Transmembrane</keyword>
<dbReference type="PANTHER" id="PTHR45138:SF9">
    <property type="entry name" value="DIGUANYLATE CYCLASE DGCM-RELATED"/>
    <property type="match status" value="1"/>
</dbReference>
<comment type="catalytic activity">
    <reaction evidence="3">
        <text>2 GTP = 3',3'-c-di-GMP + 2 diphosphate</text>
        <dbReference type="Rhea" id="RHEA:24898"/>
        <dbReference type="ChEBI" id="CHEBI:33019"/>
        <dbReference type="ChEBI" id="CHEBI:37565"/>
        <dbReference type="ChEBI" id="CHEBI:58805"/>
        <dbReference type="EC" id="2.7.7.65"/>
    </reaction>
</comment>
<evidence type="ECO:0000313" key="8">
    <source>
        <dbReference type="EMBL" id="AKS42901.1"/>
    </source>
</evidence>
<dbReference type="Pfam" id="PF00990">
    <property type="entry name" value="GGDEF"/>
    <property type="match status" value="1"/>
</dbReference>
<dbReference type="KEGG" id="wma:WM2015_2543"/>
<feature type="transmembrane region" description="Helical" evidence="6">
    <location>
        <begin position="403"/>
        <end position="424"/>
    </location>
</feature>
<sequence>MASSGPTTSDAVSGRCLIIAILVTLLGVTGTLAAPWARASQGDFEARLNEAAELNITAPWRESQAVLDELRPRLAEATIEQRARFELIEARNLILAGDFEAGLARIDQLLEQPIPTAQVLRARTLGANAAIVSRRYNRGFELLNAALAMPGLEQYEQLASELLSLASYAYALVGQPELGLEYGYRAIDLAREHDTERGLCVVQQRMGFNNKIIGRYEQARHHYESGLEACEDTNDELVSGIIQYSLADLLRLDGDLEGARALFEQALPRMEATGFPNGIAEARLYWARLENELGNDEKVTELVTPALSAFTESQAWDYLAEAHQLLGEVAIRAGRHAEALEHFEARLAANQEFQDLDRNRRLAYLEVEFDTRFKEQEIELLREQTRVAQLEAETQRQNARLRWISVIFGLLLILALALWLARALRERRHFHRLSQTDGLTELYNHTRFFELLEEAAARVRRDGKELSIVLADIDHFKQVNDRFGHLVGDEVLRHTSRVLKEVFGPSALIGRIGGEEFAIALPDAGLSEAAERVEQLRKRLAGADRRRTDPPVTLSFGLARLETGESPEEMRIRADEALYRAKNSGRNRAEFAQST</sequence>
<keyword evidence="4" id="KW-0802">TPR repeat</keyword>
<dbReference type="PANTHER" id="PTHR45138">
    <property type="entry name" value="REGULATORY COMPONENTS OF SENSORY TRANSDUCTION SYSTEM"/>
    <property type="match status" value="1"/>
</dbReference>
<dbReference type="GO" id="GO:0052621">
    <property type="term" value="F:diguanylate cyclase activity"/>
    <property type="evidence" value="ECO:0007669"/>
    <property type="project" value="UniProtKB-EC"/>
</dbReference>
<dbReference type="InterPro" id="IPR011990">
    <property type="entry name" value="TPR-like_helical_dom_sf"/>
</dbReference>
<dbReference type="STRING" id="1579979.WM2015_2543"/>
<name>A0A0K0XZ53_9GAMM</name>
<dbReference type="SUPFAM" id="SSF55073">
    <property type="entry name" value="Nucleotide cyclase"/>
    <property type="match status" value="1"/>
</dbReference>
<evidence type="ECO:0000256" key="4">
    <source>
        <dbReference type="PROSITE-ProRule" id="PRU00339"/>
    </source>
</evidence>
<keyword evidence="9" id="KW-1185">Reference proteome</keyword>
<evidence type="ECO:0000256" key="6">
    <source>
        <dbReference type="SAM" id="Phobius"/>
    </source>
</evidence>
<dbReference type="EMBL" id="CP012154">
    <property type="protein sequence ID" value="AKS42901.1"/>
    <property type="molecule type" value="Genomic_DNA"/>
</dbReference>
<dbReference type="AlphaFoldDB" id="A0A0K0XZ53"/>
<dbReference type="OrthoDB" id="9803824at2"/>
<dbReference type="InterPro" id="IPR029787">
    <property type="entry name" value="Nucleotide_cyclase"/>
</dbReference>
<proteinExistence type="predicted"/>
<feature type="coiled-coil region" evidence="5">
    <location>
        <begin position="373"/>
        <end position="400"/>
    </location>
</feature>
<evidence type="ECO:0000313" key="9">
    <source>
        <dbReference type="Proteomes" id="UP000066624"/>
    </source>
</evidence>
<dbReference type="SMART" id="SM00028">
    <property type="entry name" value="TPR"/>
    <property type="match status" value="4"/>
</dbReference>
<evidence type="ECO:0000256" key="5">
    <source>
        <dbReference type="SAM" id="Coils"/>
    </source>
</evidence>
<protein>
    <recommendedName>
        <fullName evidence="2">diguanylate cyclase</fullName>
        <ecNumber evidence="2">2.7.7.65</ecNumber>
    </recommendedName>
</protein>
<dbReference type="InterPro" id="IPR000160">
    <property type="entry name" value="GGDEF_dom"/>
</dbReference>
<dbReference type="Pfam" id="PF13424">
    <property type="entry name" value="TPR_12"/>
    <property type="match status" value="1"/>
</dbReference>
<dbReference type="Proteomes" id="UP000066624">
    <property type="component" value="Chromosome"/>
</dbReference>
<keyword evidence="6" id="KW-1133">Transmembrane helix</keyword>
<dbReference type="PROSITE" id="PS50005">
    <property type="entry name" value="TPR"/>
    <property type="match status" value="1"/>
</dbReference>
<dbReference type="PROSITE" id="PS50887">
    <property type="entry name" value="GGDEF"/>
    <property type="match status" value="1"/>
</dbReference>
<dbReference type="NCBIfam" id="TIGR00254">
    <property type="entry name" value="GGDEF"/>
    <property type="match status" value="1"/>
</dbReference>
<feature type="repeat" description="TPR" evidence="4">
    <location>
        <begin position="320"/>
        <end position="353"/>
    </location>
</feature>
<comment type="cofactor">
    <cofactor evidence="1">
        <name>Mg(2+)</name>
        <dbReference type="ChEBI" id="CHEBI:18420"/>
    </cofactor>
</comment>
<accession>A0A0K0XZ53</accession>
<reference evidence="8 9" key="1">
    <citation type="submission" date="2015-07" db="EMBL/GenBank/DDBJ databases">
        <authorList>
            <person name="Noorani M."/>
        </authorList>
    </citation>
    <scope>NUCLEOTIDE SEQUENCE [LARGE SCALE GENOMIC DNA]</scope>
    <source>
        <strain evidence="8 9">KCTC 42284</strain>
    </source>
</reference>
<evidence type="ECO:0000259" key="7">
    <source>
        <dbReference type="PROSITE" id="PS50887"/>
    </source>
</evidence>
<evidence type="ECO:0000256" key="1">
    <source>
        <dbReference type="ARBA" id="ARBA00001946"/>
    </source>
</evidence>